<evidence type="ECO:0000256" key="10">
    <source>
        <dbReference type="SAM" id="MobiDB-lite"/>
    </source>
</evidence>
<keyword evidence="9" id="KW-0472">Membrane</keyword>
<evidence type="ECO:0000256" key="5">
    <source>
        <dbReference type="ARBA" id="ARBA00022519"/>
    </source>
</evidence>
<evidence type="ECO:0000256" key="9">
    <source>
        <dbReference type="ARBA" id="ARBA00023136"/>
    </source>
</evidence>
<dbReference type="Proteomes" id="UP000479335">
    <property type="component" value="Unassembled WGS sequence"/>
</dbReference>
<dbReference type="Gene3D" id="3.30.1150.10">
    <property type="match status" value="1"/>
</dbReference>
<reference evidence="12 13" key="1">
    <citation type="submission" date="2019-12" db="EMBL/GenBank/DDBJ databases">
        <title>Novel species isolated from a subtropical stream in China.</title>
        <authorList>
            <person name="Lu H."/>
        </authorList>
    </citation>
    <scope>NUCLEOTIDE SEQUENCE [LARGE SCALE GENOMIC DNA]</scope>
    <source>
        <strain evidence="12 13">FT135W</strain>
    </source>
</reference>
<dbReference type="InterPro" id="IPR037682">
    <property type="entry name" value="TonB_C"/>
</dbReference>
<keyword evidence="4" id="KW-1003">Cell membrane</keyword>
<evidence type="ECO:0000313" key="13">
    <source>
        <dbReference type="Proteomes" id="UP000479335"/>
    </source>
</evidence>
<keyword evidence="7" id="KW-0653">Protein transport</keyword>
<dbReference type="GO" id="GO:0005886">
    <property type="term" value="C:plasma membrane"/>
    <property type="evidence" value="ECO:0007669"/>
    <property type="project" value="UniProtKB-SubCell"/>
</dbReference>
<dbReference type="EMBL" id="WWCN01000018">
    <property type="protein sequence ID" value="MYM25728.1"/>
    <property type="molecule type" value="Genomic_DNA"/>
</dbReference>
<keyword evidence="3" id="KW-0813">Transport</keyword>
<dbReference type="GO" id="GO:0015031">
    <property type="term" value="P:protein transport"/>
    <property type="evidence" value="ECO:0007669"/>
    <property type="project" value="UniProtKB-KW"/>
</dbReference>
<evidence type="ECO:0000256" key="7">
    <source>
        <dbReference type="ARBA" id="ARBA00022927"/>
    </source>
</evidence>
<evidence type="ECO:0000256" key="6">
    <source>
        <dbReference type="ARBA" id="ARBA00022692"/>
    </source>
</evidence>
<dbReference type="AlphaFoldDB" id="A0A6L8KHR2"/>
<sequence length="209" mass="22231">MNQKKNLTGMATVVLLHVVLLAAFLHGSKLTVFHSAPPVIDLVPNLDPPKPKTRDLQVDEPTLSPPTRIVVPEPPTDIPIEKSTITGTTERPPEQPPTVVTHDGGGVKVAPSKAAPAVVAAVVDASACTKPDYPKTSLRNGDTGTVMLALLIGTDGKVADSRIERTSGFRDLDRAAQAGLSLCKFKPGTVDGVAQQSWTRMQYVWSLND</sequence>
<accession>A0A6L8KHR2</accession>
<keyword evidence="6" id="KW-0812">Transmembrane</keyword>
<evidence type="ECO:0000256" key="2">
    <source>
        <dbReference type="ARBA" id="ARBA00006555"/>
    </source>
</evidence>
<dbReference type="NCBIfam" id="TIGR01352">
    <property type="entry name" value="tonB_Cterm"/>
    <property type="match status" value="1"/>
</dbReference>
<feature type="region of interest" description="Disordered" evidence="10">
    <location>
        <begin position="50"/>
        <end position="100"/>
    </location>
</feature>
<proteinExistence type="inferred from homology"/>
<gene>
    <name evidence="12" type="ORF">GTP46_24160</name>
</gene>
<evidence type="ECO:0000259" key="11">
    <source>
        <dbReference type="PROSITE" id="PS52015"/>
    </source>
</evidence>
<keyword evidence="8" id="KW-1133">Transmembrane helix</keyword>
<evidence type="ECO:0000256" key="4">
    <source>
        <dbReference type="ARBA" id="ARBA00022475"/>
    </source>
</evidence>
<dbReference type="InterPro" id="IPR051045">
    <property type="entry name" value="TonB-dependent_transducer"/>
</dbReference>
<feature type="domain" description="TonB C-terminal" evidence="11">
    <location>
        <begin position="118"/>
        <end position="209"/>
    </location>
</feature>
<evidence type="ECO:0000313" key="12">
    <source>
        <dbReference type="EMBL" id="MYM25728.1"/>
    </source>
</evidence>
<dbReference type="PROSITE" id="PS52015">
    <property type="entry name" value="TONB_CTD"/>
    <property type="match status" value="1"/>
</dbReference>
<dbReference type="InterPro" id="IPR006260">
    <property type="entry name" value="TonB/TolA_C"/>
</dbReference>
<keyword evidence="5" id="KW-0997">Cell inner membrane</keyword>
<dbReference type="PANTHER" id="PTHR33446">
    <property type="entry name" value="PROTEIN TONB-RELATED"/>
    <property type="match status" value="1"/>
</dbReference>
<comment type="similarity">
    <text evidence="2">Belongs to the TonB family.</text>
</comment>
<comment type="subcellular location">
    <subcellularLocation>
        <location evidence="1">Cell inner membrane</location>
        <topology evidence="1">Single-pass membrane protein</topology>
        <orientation evidence="1">Periplasmic side</orientation>
    </subcellularLocation>
</comment>
<dbReference type="RefSeq" id="WP_161009171.1">
    <property type="nucleotide sequence ID" value="NZ_WWCN01000018.1"/>
</dbReference>
<dbReference type="SUPFAM" id="SSF74653">
    <property type="entry name" value="TolA/TonB C-terminal domain"/>
    <property type="match status" value="1"/>
</dbReference>
<keyword evidence="13" id="KW-1185">Reference proteome</keyword>
<evidence type="ECO:0000256" key="8">
    <source>
        <dbReference type="ARBA" id="ARBA00022989"/>
    </source>
</evidence>
<evidence type="ECO:0000256" key="3">
    <source>
        <dbReference type="ARBA" id="ARBA00022448"/>
    </source>
</evidence>
<dbReference type="Pfam" id="PF03544">
    <property type="entry name" value="TonB_C"/>
    <property type="match status" value="1"/>
</dbReference>
<organism evidence="12 13">
    <name type="scientific">Duganella flavida</name>
    <dbReference type="NCBI Taxonomy" id="2692175"/>
    <lineage>
        <taxon>Bacteria</taxon>
        <taxon>Pseudomonadati</taxon>
        <taxon>Pseudomonadota</taxon>
        <taxon>Betaproteobacteria</taxon>
        <taxon>Burkholderiales</taxon>
        <taxon>Oxalobacteraceae</taxon>
        <taxon>Telluria group</taxon>
        <taxon>Duganella</taxon>
    </lineage>
</organism>
<protein>
    <submittedName>
        <fullName evidence="12">TonB family protein</fullName>
    </submittedName>
</protein>
<name>A0A6L8KHR2_9BURK</name>
<dbReference type="GO" id="GO:0055085">
    <property type="term" value="P:transmembrane transport"/>
    <property type="evidence" value="ECO:0007669"/>
    <property type="project" value="InterPro"/>
</dbReference>
<evidence type="ECO:0000256" key="1">
    <source>
        <dbReference type="ARBA" id="ARBA00004383"/>
    </source>
</evidence>
<comment type="caution">
    <text evidence="12">The sequence shown here is derived from an EMBL/GenBank/DDBJ whole genome shotgun (WGS) entry which is preliminary data.</text>
</comment>